<dbReference type="PANTHER" id="PTHR48094:SF19">
    <property type="entry name" value="DJ-1_PFPI DOMAIN-CONTAINING PROTEIN"/>
    <property type="match status" value="1"/>
</dbReference>
<dbReference type="Gene3D" id="3.40.50.880">
    <property type="match status" value="1"/>
</dbReference>
<name>A0A7Z7FCN9_9EURY</name>
<dbReference type="GO" id="GO:0006508">
    <property type="term" value="P:proteolysis"/>
    <property type="evidence" value="ECO:0007669"/>
    <property type="project" value="UniProtKB-KW"/>
</dbReference>
<protein>
    <submittedName>
        <fullName evidence="2">Intracellular protease/amidase</fullName>
    </submittedName>
</protein>
<evidence type="ECO:0000313" key="3">
    <source>
        <dbReference type="Proteomes" id="UP000199259"/>
    </source>
</evidence>
<dbReference type="AlphaFoldDB" id="A0A7Z7FCN9"/>
<dbReference type="OrthoDB" id="67923at2157"/>
<dbReference type="InterPro" id="IPR050325">
    <property type="entry name" value="Prot/Nucl_acid_deglycase"/>
</dbReference>
<proteinExistence type="predicted"/>
<gene>
    <name evidence="2" type="ORF">SAMN04488589_1523</name>
</gene>
<dbReference type="CDD" id="cd03140">
    <property type="entry name" value="GATase1_PfpI_3"/>
    <property type="match status" value="1"/>
</dbReference>
<dbReference type="Pfam" id="PF01965">
    <property type="entry name" value="DJ-1_PfpI"/>
    <property type="match status" value="1"/>
</dbReference>
<dbReference type="InterPro" id="IPR029062">
    <property type="entry name" value="Class_I_gatase-like"/>
</dbReference>
<feature type="domain" description="DJ-1/PfpI" evidence="1">
    <location>
        <begin position="5"/>
        <end position="175"/>
    </location>
</feature>
<dbReference type="Proteomes" id="UP000199259">
    <property type="component" value="Unassembled WGS sequence"/>
</dbReference>
<dbReference type="SUPFAM" id="SSF52317">
    <property type="entry name" value="Class I glutamine amidotransferase-like"/>
    <property type="match status" value="1"/>
</dbReference>
<evidence type="ECO:0000313" key="2">
    <source>
        <dbReference type="EMBL" id="SDF85152.1"/>
    </source>
</evidence>
<dbReference type="GO" id="GO:0005737">
    <property type="term" value="C:cytoplasm"/>
    <property type="evidence" value="ECO:0007669"/>
    <property type="project" value="TreeGrafter"/>
</dbReference>
<dbReference type="GO" id="GO:0008233">
    <property type="term" value="F:peptidase activity"/>
    <property type="evidence" value="ECO:0007669"/>
    <property type="project" value="UniProtKB-KW"/>
</dbReference>
<dbReference type="PANTHER" id="PTHR48094">
    <property type="entry name" value="PROTEIN/NUCLEIC ACID DEGLYCASE DJ-1-RELATED"/>
    <property type="match status" value="1"/>
</dbReference>
<keyword evidence="2" id="KW-0645">Protease</keyword>
<comment type="caution">
    <text evidence="2">The sequence shown here is derived from an EMBL/GenBank/DDBJ whole genome shotgun (WGS) entry which is preliminary data.</text>
</comment>
<keyword evidence="2" id="KW-0378">Hydrolase</keyword>
<dbReference type="RefSeq" id="WP_091709869.1">
    <property type="nucleotide sequence ID" value="NZ_FNCA01000004.1"/>
</dbReference>
<accession>A0A7Z7FCN9</accession>
<sequence length="209" mass="23081">MTKIAYLYVLDTMTDWEPSFLITELNMGRFFRIDAEKYTVKTVGITKESIVTMGGMRIVPDLSIDELSTDNAGVLIIPGGDTWLQSIHDPFISKVRDFLDAGVLVAAICGATMGLAKAGLLDNRTHTSNDLGFLKSICPNYAGETLYCNEPVVIGDNVITASGVAPLEFAREVLRELDVFSAGTLEAWYNLYTTHEAQYFYALMESLEK</sequence>
<keyword evidence="3" id="KW-1185">Reference proteome</keyword>
<evidence type="ECO:0000259" key="1">
    <source>
        <dbReference type="Pfam" id="PF01965"/>
    </source>
</evidence>
<reference evidence="2 3" key="1">
    <citation type="submission" date="2016-10" db="EMBL/GenBank/DDBJ databases">
        <authorList>
            <person name="Varghese N."/>
            <person name="Submissions S."/>
        </authorList>
    </citation>
    <scope>NUCLEOTIDE SEQUENCE [LARGE SCALE GENOMIC DNA]</scope>
    <source>
        <strain evidence="2 3">PL 12/M</strain>
    </source>
</reference>
<dbReference type="InterPro" id="IPR002818">
    <property type="entry name" value="DJ-1/PfpI"/>
</dbReference>
<dbReference type="EMBL" id="FNCA01000004">
    <property type="protein sequence ID" value="SDF85152.1"/>
    <property type="molecule type" value="Genomic_DNA"/>
</dbReference>
<organism evidence="2 3">
    <name type="scientific">Methanolobus vulcani</name>
    <dbReference type="NCBI Taxonomy" id="38026"/>
    <lineage>
        <taxon>Archaea</taxon>
        <taxon>Methanobacteriati</taxon>
        <taxon>Methanobacteriota</taxon>
        <taxon>Stenosarchaea group</taxon>
        <taxon>Methanomicrobia</taxon>
        <taxon>Methanosarcinales</taxon>
        <taxon>Methanosarcinaceae</taxon>
        <taxon>Methanolobus</taxon>
    </lineage>
</organism>